<reference evidence="1 2" key="1">
    <citation type="submission" date="2023-03" db="EMBL/GenBank/DDBJ databases">
        <title>Plant growth-promoting bacteria for biocontrol of bacterial wilt in tomato.</title>
        <authorList>
            <person name="Song J."/>
            <person name="Jin Y.J."/>
        </authorList>
    </citation>
    <scope>NUCLEOTIDE SEQUENCE [LARGE SCALE GENOMIC DNA]</scope>
    <source>
        <strain evidence="1 2">T36S-23</strain>
    </source>
</reference>
<accession>A0ABD7ZLM1</accession>
<evidence type="ECO:0000313" key="2">
    <source>
        <dbReference type="Proteomes" id="UP001260090"/>
    </source>
</evidence>
<dbReference type="GeneID" id="93008595"/>
<dbReference type="Proteomes" id="UP001260090">
    <property type="component" value="Chromosome"/>
</dbReference>
<name>A0ABD7ZLM1_9BACI</name>
<gene>
    <name evidence="1" type="ORF">P3F89_14795</name>
</gene>
<sequence length="42" mass="4942">MKTGWRESSLAKYRNLCEEAVPHYIVPNLIDAVNWIEDHLKT</sequence>
<dbReference type="EMBL" id="CP119875">
    <property type="protein sequence ID" value="WMY13252.1"/>
    <property type="molecule type" value="Genomic_DNA"/>
</dbReference>
<dbReference type="RefSeq" id="WP_001977602.1">
    <property type="nucleotide sequence ID" value="NZ_CP020937.1"/>
</dbReference>
<evidence type="ECO:0000313" key="1">
    <source>
        <dbReference type="EMBL" id="WMY13252.1"/>
    </source>
</evidence>
<protein>
    <submittedName>
        <fullName evidence="1">Uncharacterized protein</fullName>
    </submittedName>
</protein>
<organism evidence="1 2">
    <name type="scientific">Bacillus tropicus</name>
    <dbReference type="NCBI Taxonomy" id="2026188"/>
    <lineage>
        <taxon>Bacteria</taxon>
        <taxon>Bacillati</taxon>
        <taxon>Bacillota</taxon>
        <taxon>Bacilli</taxon>
        <taxon>Bacillales</taxon>
        <taxon>Bacillaceae</taxon>
        <taxon>Bacillus</taxon>
        <taxon>Bacillus cereus group</taxon>
    </lineage>
</organism>
<dbReference type="AlphaFoldDB" id="A0ABD7ZLM1"/>
<proteinExistence type="predicted"/>